<dbReference type="OrthoDB" id="7347529at2"/>
<keyword evidence="2" id="KW-1185">Reference proteome</keyword>
<dbReference type="Pfam" id="PF06475">
    <property type="entry name" value="Glycolipid_bind"/>
    <property type="match status" value="1"/>
</dbReference>
<sequence length="185" mass="20633">MGVVADILWRALHVPGHDACSLSRNFGGWELQGTAVWRHPEGPAALSYLVQCDTGWITRQAEVRGRVGERALDLLLTRDEAGGWTVNDQPVPEVAGAQDIDLGFTPATNTLPLRRLMALGQDRADVTAAWLDARDWRLKPLNQTYLREGEGHWRYLSPEHDFTALLAVDGQGFVTDYEGGWRKED</sequence>
<dbReference type="RefSeq" id="WP_145396255.1">
    <property type="nucleotide sequence ID" value="NZ_VLKU01000002.1"/>
</dbReference>
<dbReference type="SUPFAM" id="SSF159275">
    <property type="entry name" value="PA1994-like"/>
    <property type="match status" value="1"/>
</dbReference>
<dbReference type="AlphaFoldDB" id="A0A562NX52"/>
<dbReference type="EMBL" id="VLKU01000002">
    <property type="protein sequence ID" value="TWI36807.1"/>
    <property type="molecule type" value="Genomic_DNA"/>
</dbReference>
<organism evidence="1 2">
    <name type="scientific">Paracoccus sulfuroxidans</name>
    <dbReference type="NCBI Taxonomy" id="384678"/>
    <lineage>
        <taxon>Bacteria</taxon>
        <taxon>Pseudomonadati</taxon>
        <taxon>Pseudomonadota</taxon>
        <taxon>Alphaproteobacteria</taxon>
        <taxon>Rhodobacterales</taxon>
        <taxon>Paracoccaceae</taxon>
        <taxon>Paracoccus</taxon>
    </lineage>
</organism>
<dbReference type="InterPro" id="IPR009467">
    <property type="entry name" value="Glycolipid-bd_prot_put"/>
</dbReference>
<gene>
    <name evidence="1" type="ORF">IQ24_00590</name>
</gene>
<evidence type="ECO:0000313" key="2">
    <source>
        <dbReference type="Proteomes" id="UP000316225"/>
    </source>
</evidence>
<reference evidence="1 2" key="1">
    <citation type="journal article" date="2015" name="Stand. Genomic Sci.">
        <title>Genomic Encyclopedia of Bacterial and Archaeal Type Strains, Phase III: the genomes of soil and plant-associated and newly described type strains.</title>
        <authorList>
            <person name="Whitman W.B."/>
            <person name="Woyke T."/>
            <person name="Klenk H.P."/>
            <person name="Zhou Y."/>
            <person name="Lilburn T.G."/>
            <person name="Beck B.J."/>
            <person name="De Vos P."/>
            <person name="Vandamme P."/>
            <person name="Eisen J.A."/>
            <person name="Garrity G."/>
            <person name="Hugenholtz P."/>
            <person name="Kyrpides N.C."/>
        </authorList>
    </citation>
    <scope>NUCLEOTIDE SEQUENCE [LARGE SCALE GENOMIC DNA]</scope>
    <source>
        <strain evidence="1 2">CGMCC 1.5364</strain>
    </source>
</reference>
<comment type="caution">
    <text evidence="1">The sequence shown here is derived from an EMBL/GenBank/DDBJ whole genome shotgun (WGS) entry which is preliminary data.</text>
</comment>
<protein>
    <recommendedName>
        <fullName evidence="3">Glycolipid-binding protein</fullName>
    </recommendedName>
</protein>
<evidence type="ECO:0008006" key="3">
    <source>
        <dbReference type="Google" id="ProtNLM"/>
    </source>
</evidence>
<proteinExistence type="predicted"/>
<dbReference type="Proteomes" id="UP000316225">
    <property type="component" value="Unassembled WGS sequence"/>
</dbReference>
<evidence type="ECO:0000313" key="1">
    <source>
        <dbReference type="EMBL" id="TWI36807.1"/>
    </source>
</evidence>
<name>A0A562NX52_9RHOB</name>
<accession>A0A562NX52</accession>